<organism evidence="6 7">
    <name type="scientific">Paracoccus cavernae</name>
    <dbReference type="NCBI Taxonomy" id="1571207"/>
    <lineage>
        <taxon>Bacteria</taxon>
        <taxon>Pseudomonadati</taxon>
        <taxon>Pseudomonadota</taxon>
        <taxon>Alphaproteobacteria</taxon>
        <taxon>Rhodobacterales</taxon>
        <taxon>Paracoccaceae</taxon>
        <taxon>Paracoccus</taxon>
    </lineage>
</organism>
<dbReference type="SMART" id="SM00382">
    <property type="entry name" value="AAA"/>
    <property type="match status" value="1"/>
</dbReference>
<evidence type="ECO:0000256" key="2">
    <source>
        <dbReference type="ARBA" id="ARBA00022448"/>
    </source>
</evidence>
<dbReference type="Pfam" id="PF00005">
    <property type="entry name" value="ABC_tran"/>
    <property type="match status" value="2"/>
</dbReference>
<dbReference type="InterPro" id="IPR027417">
    <property type="entry name" value="P-loop_NTPase"/>
</dbReference>
<gene>
    <name evidence="6" type="ORF">QWZ10_20690</name>
</gene>
<dbReference type="RefSeq" id="WP_377731629.1">
    <property type="nucleotide sequence ID" value="NZ_JBHSVP010000002.1"/>
</dbReference>
<keyword evidence="4 6" id="KW-0067">ATP-binding</keyword>
<dbReference type="InterPro" id="IPR003439">
    <property type="entry name" value="ABC_transporter-like_ATP-bd"/>
</dbReference>
<evidence type="ECO:0000256" key="3">
    <source>
        <dbReference type="ARBA" id="ARBA00022741"/>
    </source>
</evidence>
<evidence type="ECO:0000313" key="7">
    <source>
        <dbReference type="Proteomes" id="UP001243846"/>
    </source>
</evidence>
<dbReference type="InterPro" id="IPR050095">
    <property type="entry name" value="ECF_ABC_transporter_ATP-bd"/>
</dbReference>
<keyword evidence="7" id="KW-1185">Reference proteome</keyword>
<dbReference type="PROSITE" id="PS50893">
    <property type="entry name" value="ABC_TRANSPORTER_2"/>
    <property type="match status" value="1"/>
</dbReference>
<evidence type="ECO:0000256" key="4">
    <source>
        <dbReference type="ARBA" id="ARBA00022840"/>
    </source>
</evidence>
<dbReference type="SUPFAM" id="SSF52540">
    <property type="entry name" value="P-loop containing nucleoside triphosphate hydrolases"/>
    <property type="match status" value="2"/>
</dbReference>
<proteinExistence type="inferred from homology"/>
<dbReference type="GO" id="GO:0005524">
    <property type="term" value="F:ATP binding"/>
    <property type="evidence" value="ECO:0007669"/>
    <property type="project" value="UniProtKB-KW"/>
</dbReference>
<dbReference type="EMBL" id="JAUFRC010000002">
    <property type="protein sequence ID" value="MDN3713551.1"/>
    <property type="molecule type" value="Genomic_DNA"/>
</dbReference>
<name>A0ABT8DB95_9RHOB</name>
<keyword evidence="2" id="KW-0813">Transport</keyword>
<dbReference type="PANTHER" id="PTHR43553:SF24">
    <property type="entry name" value="ENERGY-COUPLING FACTOR TRANSPORTER ATP-BINDING PROTEIN ECFA1"/>
    <property type="match status" value="1"/>
</dbReference>
<accession>A0ABT8DB95</accession>
<comment type="similarity">
    <text evidence="1">Belongs to the ABC transporter superfamily.</text>
</comment>
<reference evidence="7" key="1">
    <citation type="journal article" date="2019" name="Int. J. Syst. Evol. Microbiol.">
        <title>The Global Catalogue of Microorganisms (GCM) 10K type strain sequencing project: providing services to taxonomists for standard genome sequencing and annotation.</title>
        <authorList>
            <consortium name="The Broad Institute Genomics Platform"/>
            <consortium name="The Broad Institute Genome Sequencing Center for Infectious Disease"/>
            <person name="Wu L."/>
            <person name="Ma J."/>
        </authorList>
    </citation>
    <scope>NUCLEOTIDE SEQUENCE [LARGE SCALE GENOMIC DNA]</scope>
    <source>
        <strain evidence="7">CECT 8482</strain>
    </source>
</reference>
<evidence type="ECO:0000259" key="5">
    <source>
        <dbReference type="PROSITE" id="PS50893"/>
    </source>
</evidence>
<dbReference type="Gene3D" id="3.40.50.300">
    <property type="entry name" value="P-loop containing nucleotide triphosphate hydrolases"/>
    <property type="match status" value="2"/>
</dbReference>
<dbReference type="Proteomes" id="UP001243846">
    <property type="component" value="Unassembled WGS sequence"/>
</dbReference>
<evidence type="ECO:0000256" key="1">
    <source>
        <dbReference type="ARBA" id="ARBA00005417"/>
    </source>
</evidence>
<dbReference type="PANTHER" id="PTHR43553">
    <property type="entry name" value="HEAVY METAL TRANSPORTER"/>
    <property type="match status" value="1"/>
</dbReference>
<evidence type="ECO:0000313" key="6">
    <source>
        <dbReference type="EMBL" id="MDN3713551.1"/>
    </source>
</evidence>
<comment type="caution">
    <text evidence="6">The sequence shown here is derived from an EMBL/GenBank/DDBJ whole genome shotgun (WGS) entry which is preliminary data.</text>
</comment>
<dbReference type="InterPro" id="IPR003593">
    <property type="entry name" value="AAA+_ATPase"/>
</dbReference>
<sequence>MLSGRAASLAGEIAFGPENLGLPRSEIAARLEAAQSAMGLSHLAHRDPRQLSGGEAQRLAIASALAMRPALLVLDEALTDLDRQSRDGLADRLLAFDPAMTVIALDVAAEHWLAQGFRHAAELAGGRLHPPTPTIRPTRAIAPIGTGSPSAAPLVTIRDLGFAHPESAPLFTALDLSLPAAAAIAVTGPNGAGKSSLMRLIAGLMRPSAGEISVAGLPVGATKPRALAAKLGMVFQNADRQFVTASLLAEAALAPRLHGQKDPARAALDALAAVGLQESAARHPLDLDNGGRRLAAVAAAIAHQPALVILDETQRGLDPDHRARLESVIAAIRKRSGTVLFVCHDEEFVARNATHRLAVAAGSAVLCPPDKAQPAGGLDALRPI</sequence>
<keyword evidence="3" id="KW-0547">Nucleotide-binding</keyword>
<protein>
    <submittedName>
        <fullName evidence="6">ATP-binding cassette domain-containing protein</fullName>
    </submittedName>
</protein>
<feature type="domain" description="ABC transporter" evidence="5">
    <location>
        <begin position="155"/>
        <end position="384"/>
    </location>
</feature>